<name>A0AAV3Y3Q2_9GAST</name>
<evidence type="ECO:0000256" key="1">
    <source>
        <dbReference type="SAM" id="MobiDB-lite"/>
    </source>
</evidence>
<organism evidence="2 3">
    <name type="scientific">Plakobranchus ocellatus</name>
    <dbReference type="NCBI Taxonomy" id="259542"/>
    <lineage>
        <taxon>Eukaryota</taxon>
        <taxon>Metazoa</taxon>
        <taxon>Spiralia</taxon>
        <taxon>Lophotrochozoa</taxon>
        <taxon>Mollusca</taxon>
        <taxon>Gastropoda</taxon>
        <taxon>Heterobranchia</taxon>
        <taxon>Euthyneura</taxon>
        <taxon>Panpulmonata</taxon>
        <taxon>Sacoglossa</taxon>
        <taxon>Placobranchoidea</taxon>
        <taxon>Plakobranchidae</taxon>
        <taxon>Plakobranchus</taxon>
    </lineage>
</organism>
<evidence type="ECO:0000313" key="3">
    <source>
        <dbReference type="Proteomes" id="UP000735302"/>
    </source>
</evidence>
<feature type="region of interest" description="Disordered" evidence="1">
    <location>
        <begin position="1"/>
        <end position="91"/>
    </location>
</feature>
<feature type="compositionally biased region" description="Polar residues" evidence="1">
    <location>
        <begin position="23"/>
        <end position="33"/>
    </location>
</feature>
<dbReference type="Proteomes" id="UP000735302">
    <property type="component" value="Unassembled WGS sequence"/>
</dbReference>
<evidence type="ECO:0000313" key="2">
    <source>
        <dbReference type="EMBL" id="GFN77608.1"/>
    </source>
</evidence>
<keyword evidence="3" id="KW-1185">Reference proteome</keyword>
<sequence>MVVLDPYQLSLEPQGLALGGEGSSTKQPLLATNTRRRRRKRERRRRRKCKGGVGGRENIGEGRVSEKTLEEVEEDNDKEKEEKEEREKGSG</sequence>
<comment type="caution">
    <text evidence="2">The sequence shown here is derived from an EMBL/GenBank/DDBJ whole genome shotgun (WGS) entry which is preliminary data.</text>
</comment>
<dbReference type="AlphaFoldDB" id="A0AAV3Y3Q2"/>
<feature type="compositionally biased region" description="Basic and acidic residues" evidence="1">
    <location>
        <begin position="58"/>
        <end position="70"/>
    </location>
</feature>
<gene>
    <name evidence="2" type="ORF">PoB_000411400</name>
</gene>
<accession>A0AAV3Y3Q2</accession>
<proteinExistence type="predicted"/>
<protein>
    <submittedName>
        <fullName evidence="2">Uncharacterized protein</fullName>
    </submittedName>
</protein>
<reference evidence="2 3" key="1">
    <citation type="journal article" date="2021" name="Elife">
        <title>Chloroplast acquisition without the gene transfer in kleptoplastic sea slugs, Plakobranchus ocellatus.</title>
        <authorList>
            <person name="Maeda T."/>
            <person name="Takahashi S."/>
            <person name="Yoshida T."/>
            <person name="Shimamura S."/>
            <person name="Takaki Y."/>
            <person name="Nagai Y."/>
            <person name="Toyoda A."/>
            <person name="Suzuki Y."/>
            <person name="Arimoto A."/>
            <person name="Ishii H."/>
            <person name="Satoh N."/>
            <person name="Nishiyama T."/>
            <person name="Hasebe M."/>
            <person name="Maruyama T."/>
            <person name="Minagawa J."/>
            <person name="Obokata J."/>
            <person name="Shigenobu S."/>
        </authorList>
    </citation>
    <scope>NUCLEOTIDE SEQUENCE [LARGE SCALE GENOMIC DNA]</scope>
</reference>
<feature type="compositionally biased region" description="Basic residues" evidence="1">
    <location>
        <begin position="34"/>
        <end position="50"/>
    </location>
</feature>
<feature type="compositionally biased region" description="Basic and acidic residues" evidence="1">
    <location>
        <begin position="77"/>
        <end position="91"/>
    </location>
</feature>
<dbReference type="EMBL" id="BLXT01000492">
    <property type="protein sequence ID" value="GFN77608.1"/>
    <property type="molecule type" value="Genomic_DNA"/>
</dbReference>